<dbReference type="EMBL" id="AGEE01000037">
    <property type="protein sequence ID" value="EHO08034.1"/>
    <property type="molecule type" value="Genomic_DNA"/>
</dbReference>
<feature type="signal peptide" evidence="1">
    <location>
        <begin position="1"/>
        <end position="19"/>
    </location>
</feature>
<sequence length="168" mass="18482">MKKSIYTVLALTLCFGVFAQDKLGVGINTKRVDKSAILDAVATKKGVLIPRVALNDIKVFSLEGDSKTESMLVYNEKGSLAKGFYYWTNISANDGKWELITSESVLNEKINEVKNYVKDEISKITQIGTGTDLSYVVVFTPDATGSSTGKFEYLETVVDPNTKDVTYV</sequence>
<name>A0AAV3F0E7_9FLAO</name>
<comment type="caution">
    <text evidence="2">The sequence shown here is derived from an EMBL/GenBank/DDBJ whole genome shotgun (WGS) entry which is preliminary data.</text>
</comment>
<keyword evidence="1" id="KW-0732">Signal</keyword>
<dbReference type="Proteomes" id="UP000004834">
    <property type="component" value="Unassembled WGS sequence"/>
</dbReference>
<reference evidence="2 3" key="1">
    <citation type="submission" date="2011-11" db="EMBL/GenBank/DDBJ databases">
        <title>The Genome Sequence of Myroides odoratimimus CIP 101113.</title>
        <authorList>
            <person name="Earl A."/>
            <person name="Ward D."/>
            <person name="Feldgarden M."/>
            <person name="Gevers D."/>
            <person name="Huys G."/>
            <person name="Young S.K."/>
            <person name="Zeng Q."/>
            <person name="Gargeya S."/>
            <person name="Fitzgerald M."/>
            <person name="Haas B."/>
            <person name="Abouelleil A."/>
            <person name="Alvarado L."/>
            <person name="Arachchi H.M."/>
            <person name="Berlin A."/>
            <person name="Brown A."/>
            <person name="Chapman S.B."/>
            <person name="Chen Z."/>
            <person name="Dunbar C."/>
            <person name="Freedman E."/>
            <person name="Gearin G."/>
            <person name="Goldberg J."/>
            <person name="Griggs A."/>
            <person name="Gujja S."/>
            <person name="Heiman D."/>
            <person name="Howarth C."/>
            <person name="Larson L."/>
            <person name="Lui A."/>
            <person name="MacDonald P.J.P."/>
            <person name="Montmayeur A."/>
            <person name="Murphy C."/>
            <person name="Neiman D."/>
            <person name="Pearson M."/>
            <person name="Priest M."/>
            <person name="Roberts A."/>
            <person name="Saif S."/>
            <person name="Shea T."/>
            <person name="Shenoy N."/>
            <person name="Sisk P."/>
            <person name="Stolte C."/>
            <person name="Sykes S."/>
            <person name="Wortman J."/>
            <person name="Nusbaum C."/>
            <person name="Birren B."/>
        </authorList>
    </citation>
    <scope>NUCLEOTIDE SEQUENCE [LARGE SCALE GENOMIC DNA]</scope>
    <source>
        <strain evidence="2 3">CIP 101113</strain>
    </source>
</reference>
<protein>
    <recommendedName>
        <fullName evidence="4">Beta-lactamase-inhibitor-like PepSY-like domain-containing protein</fullName>
    </recommendedName>
</protein>
<gene>
    <name evidence="2" type="ORF">HMPREF9715_02664</name>
</gene>
<proteinExistence type="predicted"/>
<feature type="non-terminal residue" evidence="2">
    <location>
        <position position="168"/>
    </location>
</feature>
<evidence type="ECO:0000256" key="1">
    <source>
        <dbReference type="SAM" id="SignalP"/>
    </source>
</evidence>
<evidence type="ECO:0000313" key="3">
    <source>
        <dbReference type="Proteomes" id="UP000004834"/>
    </source>
</evidence>
<feature type="chain" id="PRO_5043573402" description="Beta-lactamase-inhibitor-like PepSY-like domain-containing protein" evidence="1">
    <location>
        <begin position="20"/>
        <end position="168"/>
    </location>
</feature>
<dbReference type="AlphaFoldDB" id="A0AAV3F0E7"/>
<organism evidence="2 3">
    <name type="scientific">Myroides odoratimimus CIP 101113</name>
    <dbReference type="NCBI Taxonomy" id="883154"/>
    <lineage>
        <taxon>Bacteria</taxon>
        <taxon>Pseudomonadati</taxon>
        <taxon>Bacteroidota</taxon>
        <taxon>Flavobacteriia</taxon>
        <taxon>Flavobacteriales</taxon>
        <taxon>Flavobacteriaceae</taxon>
        <taxon>Myroides</taxon>
    </lineage>
</organism>
<evidence type="ECO:0000313" key="2">
    <source>
        <dbReference type="EMBL" id="EHO08034.1"/>
    </source>
</evidence>
<evidence type="ECO:0008006" key="4">
    <source>
        <dbReference type="Google" id="ProtNLM"/>
    </source>
</evidence>
<accession>A0AAV3F0E7</accession>